<feature type="site" description="Interaction with DNA substrate" evidence="7">
    <location>
        <position position="306"/>
    </location>
</feature>
<feature type="binding site" evidence="6">
    <location>
        <position position="200"/>
    </location>
    <ligand>
        <name>Mg(2+)</name>
        <dbReference type="ChEBI" id="CHEBI:18420"/>
        <label>1</label>
    </ligand>
</feature>
<feature type="site" description="Important for catalytic activity" evidence="7">
    <location>
        <position position="279"/>
    </location>
</feature>
<evidence type="ECO:0000256" key="4">
    <source>
        <dbReference type="ARBA" id="ARBA00022842"/>
    </source>
</evidence>
<feature type="active site" description="Proton donor/acceptor" evidence="5">
    <location>
        <position position="200"/>
    </location>
</feature>
<dbReference type="GO" id="GO:0006284">
    <property type="term" value="P:base-excision repair"/>
    <property type="evidence" value="ECO:0007669"/>
    <property type="project" value="TreeGrafter"/>
</dbReference>
<evidence type="ECO:0000256" key="5">
    <source>
        <dbReference type="PIRSR" id="PIRSR604808-1"/>
    </source>
</evidence>
<dbReference type="GO" id="GO:0046872">
    <property type="term" value="F:metal ion binding"/>
    <property type="evidence" value="ECO:0007669"/>
    <property type="project" value="UniProtKB-KW"/>
</dbReference>
<dbReference type="GO" id="GO:0005634">
    <property type="term" value="C:nucleus"/>
    <property type="evidence" value="ECO:0007669"/>
    <property type="project" value="TreeGrafter"/>
</dbReference>
<dbReference type="GO" id="GO:0003906">
    <property type="term" value="F:DNA-(apurinic or apyrimidinic site) endonuclease activity"/>
    <property type="evidence" value="ECO:0007669"/>
    <property type="project" value="TreeGrafter"/>
</dbReference>
<keyword evidence="8" id="KW-0227">DNA damage</keyword>
<dbReference type="PROSITE" id="PS51435">
    <property type="entry name" value="AP_NUCLEASE_F1_4"/>
    <property type="match status" value="1"/>
</dbReference>
<feature type="compositionally biased region" description="Polar residues" evidence="9">
    <location>
        <begin position="50"/>
        <end position="65"/>
    </location>
</feature>
<gene>
    <name evidence="11" type="ORF">CVT24_005946</name>
</gene>
<evidence type="ECO:0000313" key="11">
    <source>
        <dbReference type="EMBL" id="PPQ63091.1"/>
    </source>
</evidence>
<evidence type="ECO:0000256" key="9">
    <source>
        <dbReference type="SAM" id="MobiDB-lite"/>
    </source>
</evidence>
<feature type="region of interest" description="Disordered" evidence="9">
    <location>
        <begin position="1"/>
        <end position="68"/>
    </location>
</feature>
<keyword evidence="2 6" id="KW-0479">Metal-binding</keyword>
<keyword evidence="3" id="KW-0378">Hydrolase</keyword>
<comment type="similarity">
    <text evidence="1 8">Belongs to the DNA repair enzymes AP/ExoA family.</text>
</comment>
<dbReference type="Gene3D" id="3.60.10.10">
    <property type="entry name" value="Endonuclease/exonuclease/phosphatase"/>
    <property type="match status" value="1"/>
</dbReference>
<keyword evidence="8" id="KW-0234">DNA repair</keyword>
<dbReference type="Proteomes" id="UP000284842">
    <property type="component" value="Unassembled WGS sequence"/>
</dbReference>
<feature type="site" description="Transition state stabilizer" evidence="7">
    <location>
        <position position="202"/>
    </location>
</feature>
<feature type="active site" description="Proton acceptor" evidence="5">
    <location>
        <position position="306"/>
    </location>
</feature>
<dbReference type="NCBIfam" id="TIGR00633">
    <property type="entry name" value="xth"/>
    <property type="match status" value="1"/>
</dbReference>
<evidence type="ECO:0000259" key="10">
    <source>
        <dbReference type="Pfam" id="PF03372"/>
    </source>
</evidence>
<feature type="binding site" evidence="6">
    <location>
        <position position="306"/>
    </location>
    <ligand>
        <name>Mg(2+)</name>
        <dbReference type="ChEBI" id="CHEBI:18420"/>
        <label>1</label>
    </ligand>
</feature>
<dbReference type="PANTHER" id="PTHR22748:SF6">
    <property type="entry name" value="DNA-(APURINIC OR APYRIMIDINIC SITE) ENDONUCLEASE"/>
    <property type="match status" value="1"/>
</dbReference>
<dbReference type="InterPro" id="IPR004808">
    <property type="entry name" value="AP_endonuc_1"/>
</dbReference>
<keyword evidence="6" id="KW-0464">Manganese</keyword>
<proteinExistence type="inferred from homology"/>
<dbReference type="InterPro" id="IPR005135">
    <property type="entry name" value="Endo/exonuclease/phosphatase"/>
</dbReference>
<organism evidence="11 12">
    <name type="scientific">Panaeolus cyanescens</name>
    <dbReference type="NCBI Taxonomy" id="181874"/>
    <lineage>
        <taxon>Eukaryota</taxon>
        <taxon>Fungi</taxon>
        <taxon>Dikarya</taxon>
        <taxon>Basidiomycota</taxon>
        <taxon>Agaricomycotina</taxon>
        <taxon>Agaricomycetes</taxon>
        <taxon>Agaricomycetidae</taxon>
        <taxon>Agaricales</taxon>
        <taxon>Agaricineae</taxon>
        <taxon>Galeropsidaceae</taxon>
        <taxon>Panaeolus</taxon>
    </lineage>
</organism>
<feature type="domain" description="Endonuclease/exonuclease/phosphatase" evidence="10">
    <location>
        <begin position="110"/>
        <end position="306"/>
    </location>
</feature>
<name>A0A409V8Z1_9AGAR</name>
<feature type="binding site" evidence="6">
    <location>
        <position position="202"/>
    </location>
    <ligand>
        <name>Mg(2+)</name>
        <dbReference type="ChEBI" id="CHEBI:18420"/>
        <label>1</label>
    </ligand>
</feature>
<evidence type="ECO:0000256" key="3">
    <source>
        <dbReference type="ARBA" id="ARBA00022801"/>
    </source>
</evidence>
<dbReference type="InterPro" id="IPR036691">
    <property type="entry name" value="Endo/exonu/phosph_ase_sf"/>
</dbReference>
<evidence type="ECO:0000256" key="6">
    <source>
        <dbReference type="PIRSR" id="PIRSR604808-2"/>
    </source>
</evidence>
<evidence type="ECO:0000256" key="7">
    <source>
        <dbReference type="PIRSR" id="PIRSR604808-3"/>
    </source>
</evidence>
<dbReference type="GO" id="GO:0008311">
    <property type="term" value="F:double-stranded DNA 3'-5' DNA exonuclease activity"/>
    <property type="evidence" value="ECO:0007669"/>
    <property type="project" value="TreeGrafter"/>
</dbReference>
<reference evidence="11 12" key="1">
    <citation type="journal article" date="2018" name="Evol. Lett.">
        <title>Horizontal gene cluster transfer increased hallucinogenic mushroom diversity.</title>
        <authorList>
            <person name="Reynolds H.T."/>
            <person name="Vijayakumar V."/>
            <person name="Gluck-Thaler E."/>
            <person name="Korotkin H.B."/>
            <person name="Matheny P.B."/>
            <person name="Slot J.C."/>
        </authorList>
    </citation>
    <scope>NUCLEOTIDE SEQUENCE [LARGE SCALE GENOMIC DNA]</scope>
    <source>
        <strain evidence="11 12">2629</strain>
    </source>
</reference>
<dbReference type="SUPFAM" id="SSF56219">
    <property type="entry name" value="DNase I-like"/>
    <property type="match status" value="1"/>
</dbReference>
<keyword evidence="12" id="KW-1185">Reference proteome</keyword>
<protein>
    <recommendedName>
        <fullName evidence="10">Endonuclease/exonuclease/phosphatase domain-containing protein</fullName>
    </recommendedName>
</protein>
<evidence type="ECO:0000256" key="8">
    <source>
        <dbReference type="RuleBase" id="RU362131"/>
    </source>
</evidence>
<dbReference type="STRING" id="181874.A0A409V8Z1"/>
<evidence type="ECO:0000256" key="1">
    <source>
        <dbReference type="ARBA" id="ARBA00007092"/>
    </source>
</evidence>
<evidence type="ECO:0000313" key="12">
    <source>
        <dbReference type="Proteomes" id="UP000284842"/>
    </source>
</evidence>
<sequence>MSSKNLKRKTSDKSNDQDTDVDASDSESKKTIKGKAKPLKRAKSTKNELESSASFSNPPQPTNKTLPDIINFPPKESGTLRVACWNVSGLAATAKKGYGKHVLYNSHFTCDWTIFQAGTSIFSKLPPISIEETIPNFPDADDVKGRIITLEFEKYYIVGAYVVNAGQNLKTLDARKVWDAHFIPYIRSLDKKKPVILGGDLNVAPTAMDLAHPQRNWNKSAGYTEVETTAFKNLLEPPEGVDSGKFVDIWRNLHAEARQFTYFSYRFSCREKSLGWRVDMFVVSERIAGKVKQCEIRDDIYGASDHLPVVLDIDV</sequence>
<dbReference type="InParanoid" id="A0A409V8Z1"/>
<dbReference type="GO" id="GO:0008081">
    <property type="term" value="F:phosphoric diester hydrolase activity"/>
    <property type="evidence" value="ECO:0007669"/>
    <property type="project" value="TreeGrafter"/>
</dbReference>
<feature type="compositionally biased region" description="Basic residues" evidence="9">
    <location>
        <begin position="31"/>
        <end position="44"/>
    </location>
</feature>
<dbReference type="Pfam" id="PF03372">
    <property type="entry name" value="Exo_endo_phos"/>
    <property type="match status" value="1"/>
</dbReference>
<comment type="caution">
    <text evidence="11">The sequence shown here is derived from an EMBL/GenBank/DDBJ whole genome shotgun (WGS) entry which is preliminary data.</text>
</comment>
<accession>A0A409V8Z1</accession>
<evidence type="ECO:0000256" key="2">
    <source>
        <dbReference type="ARBA" id="ARBA00022723"/>
    </source>
</evidence>
<dbReference type="AlphaFoldDB" id="A0A409V8Z1"/>
<dbReference type="EMBL" id="NHTK01006132">
    <property type="protein sequence ID" value="PPQ63091.1"/>
    <property type="molecule type" value="Genomic_DNA"/>
</dbReference>
<feature type="active site" evidence="5">
    <location>
        <position position="161"/>
    </location>
</feature>
<dbReference type="OrthoDB" id="498125at2759"/>
<keyword evidence="4 6" id="KW-0460">Magnesium</keyword>
<dbReference type="PANTHER" id="PTHR22748">
    <property type="entry name" value="AP ENDONUCLEASE"/>
    <property type="match status" value="1"/>
</dbReference>
<dbReference type="CDD" id="cd09087">
    <property type="entry name" value="Ape1-like_AP-endo"/>
    <property type="match status" value="1"/>
</dbReference>
<feature type="binding site" evidence="6">
    <location>
        <position position="305"/>
    </location>
    <ligand>
        <name>Mg(2+)</name>
        <dbReference type="ChEBI" id="CHEBI:18420"/>
        <label>1</label>
    </ligand>
</feature>
<comment type="cofactor">
    <cofactor evidence="6 8">
        <name>Mg(2+)</name>
        <dbReference type="ChEBI" id="CHEBI:18420"/>
    </cofactor>
    <cofactor evidence="6 8">
        <name>Mn(2+)</name>
        <dbReference type="ChEBI" id="CHEBI:29035"/>
    </cofactor>
    <text evidence="6 8">Probably binds two magnesium or manganese ions per subunit.</text>
</comment>